<accession>A0A929L0I1</accession>
<name>A0A929L0I1_9SPHI</name>
<sequence>MLSNIWQAPNQQWFGALLAKTFSTYHEMFNIFKKRAPEFISHRYKDLVIDLPSHWQYELEEGDLEACFDPNSQSTLRLYIIKAVAPLHSSSEQNIADLTSGLPYIITSDDLVLTKFISEDIKEGNSELTILTWRLIDVKSIEKIAAIITYTVLSDRINSTSEKEAVQMIERSLQTAKFID</sequence>
<organism evidence="1 2">
    <name type="scientific">Mucilaginibacter myungsuensis</name>
    <dbReference type="NCBI Taxonomy" id="649104"/>
    <lineage>
        <taxon>Bacteria</taxon>
        <taxon>Pseudomonadati</taxon>
        <taxon>Bacteroidota</taxon>
        <taxon>Sphingobacteriia</taxon>
        <taxon>Sphingobacteriales</taxon>
        <taxon>Sphingobacteriaceae</taxon>
        <taxon>Mucilaginibacter</taxon>
    </lineage>
</organism>
<evidence type="ECO:0000313" key="1">
    <source>
        <dbReference type="EMBL" id="MBE9663883.1"/>
    </source>
</evidence>
<dbReference type="Proteomes" id="UP000622475">
    <property type="component" value="Unassembled WGS sequence"/>
</dbReference>
<protein>
    <submittedName>
        <fullName evidence="1">Uncharacterized protein</fullName>
    </submittedName>
</protein>
<gene>
    <name evidence="1" type="ORF">IRJ16_18515</name>
</gene>
<dbReference type="EMBL" id="JADFFL010000008">
    <property type="protein sequence ID" value="MBE9663883.1"/>
    <property type="molecule type" value="Genomic_DNA"/>
</dbReference>
<evidence type="ECO:0000313" key="2">
    <source>
        <dbReference type="Proteomes" id="UP000622475"/>
    </source>
</evidence>
<reference evidence="1" key="1">
    <citation type="submission" date="2020-10" db="EMBL/GenBank/DDBJ databases">
        <title>Mucilaginibacter mali sp. nov., isolated from rhizosphere soil of apple orchard.</title>
        <authorList>
            <person name="Lee J.-S."/>
            <person name="Kim H.S."/>
            <person name="Kim J.-S."/>
        </authorList>
    </citation>
    <scope>NUCLEOTIDE SEQUENCE</scope>
    <source>
        <strain evidence="1">KCTC 22746</strain>
    </source>
</reference>
<dbReference type="RefSeq" id="WP_194113132.1">
    <property type="nucleotide sequence ID" value="NZ_JADFFL010000008.1"/>
</dbReference>
<dbReference type="Gene3D" id="3.40.1000.10">
    <property type="entry name" value="Mog1/PsbP, alpha/beta/alpha sandwich"/>
    <property type="match status" value="1"/>
</dbReference>
<keyword evidence="2" id="KW-1185">Reference proteome</keyword>
<dbReference type="AlphaFoldDB" id="A0A929L0I1"/>
<proteinExistence type="predicted"/>
<comment type="caution">
    <text evidence="1">The sequence shown here is derived from an EMBL/GenBank/DDBJ whole genome shotgun (WGS) entry which is preliminary data.</text>
</comment>